<gene>
    <name evidence="2" type="ORF">ACFOZ5_18620</name>
</gene>
<dbReference type="Proteomes" id="UP001595798">
    <property type="component" value="Unassembled WGS sequence"/>
</dbReference>
<accession>A0ABV8QN13</accession>
<dbReference type="RefSeq" id="WP_379890179.1">
    <property type="nucleotide sequence ID" value="NZ_JBHSDI010000063.1"/>
</dbReference>
<proteinExistence type="predicted"/>
<evidence type="ECO:0000313" key="3">
    <source>
        <dbReference type="Proteomes" id="UP001595798"/>
    </source>
</evidence>
<evidence type="ECO:0000259" key="1">
    <source>
        <dbReference type="Pfam" id="PF12680"/>
    </source>
</evidence>
<dbReference type="Gene3D" id="3.10.450.50">
    <property type="match status" value="1"/>
</dbReference>
<reference evidence="3" key="1">
    <citation type="journal article" date="2019" name="Int. J. Syst. Evol. Microbiol.">
        <title>The Global Catalogue of Microorganisms (GCM) 10K type strain sequencing project: providing services to taxonomists for standard genome sequencing and annotation.</title>
        <authorList>
            <consortium name="The Broad Institute Genomics Platform"/>
            <consortium name="The Broad Institute Genome Sequencing Center for Infectious Disease"/>
            <person name="Wu L."/>
            <person name="Ma J."/>
        </authorList>
    </citation>
    <scope>NUCLEOTIDE SEQUENCE [LARGE SCALE GENOMIC DNA]</scope>
    <source>
        <strain evidence="3">CECT 7297</strain>
    </source>
</reference>
<dbReference type="InterPro" id="IPR037401">
    <property type="entry name" value="SnoaL-like"/>
</dbReference>
<sequence length="131" mass="14918">MIDTLETWHRLMRDRDVTGLDDLLADDAVFHSPVVHTPQEGKAITRQYLAAAFHVLGNDQFEYLREIVDGNNAVLEFRTELDGIVINGVDMIQWDEEGRIRDFKVMVRPLKAVNKLHEKMAAMLEALKSAG</sequence>
<name>A0ABV8QN13_9GAMM</name>
<protein>
    <submittedName>
        <fullName evidence="2">Nuclear transport factor 2 family protein</fullName>
    </submittedName>
</protein>
<dbReference type="InterPro" id="IPR032710">
    <property type="entry name" value="NTF2-like_dom_sf"/>
</dbReference>
<dbReference type="Pfam" id="PF12680">
    <property type="entry name" value="SnoaL_2"/>
    <property type="match status" value="1"/>
</dbReference>
<dbReference type="EMBL" id="JBHSDI010000063">
    <property type="protein sequence ID" value="MFC4261040.1"/>
    <property type="molecule type" value="Genomic_DNA"/>
</dbReference>
<dbReference type="SUPFAM" id="SSF54427">
    <property type="entry name" value="NTF2-like"/>
    <property type="match status" value="1"/>
</dbReference>
<organism evidence="2 3">
    <name type="scientific">Marinobacter lacisalsi</name>
    <dbReference type="NCBI Taxonomy" id="475979"/>
    <lineage>
        <taxon>Bacteria</taxon>
        <taxon>Pseudomonadati</taxon>
        <taxon>Pseudomonadota</taxon>
        <taxon>Gammaproteobacteria</taxon>
        <taxon>Pseudomonadales</taxon>
        <taxon>Marinobacteraceae</taxon>
        <taxon>Marinobacter</taxon>
    </lineage>
</organism>
<feature type="domain" description="SnoaL-like" evidence="1">
    <location>
        <begin position="6"/>
        <end position="102"/>
    </location>
</feature>
<comment type="caution">
    <text evidence="2">The sequence shown here is derived from an EMBL/GenBank/DDBJ whole genome shotgun (WGS) entry which is preliminary data.</text>
</comment>
<evidence type="ECO:0000313" key="2">
    <source>
        <dbReference type="EMBL" id="MFC4261040.1"/>
    </source>
</evidence>
<keyword evidence="3" id="KW-1185">Reference proteome</keyword>